<dbReference type="EMBL" id="BDSP01000137">
    <property type="protein sequence ID" value="GAX19699.1"/>
    <property type="molecule type" value="Genomic_DNA"/>
</dbReference>
<evidence type="ECO:0000256" key="3">
    <source>
        <dbReference type="ARBA" id="ARBA00022723"/>
    </source>
</evidence>
<keyword evidence="3" id="KW-0479">Metal-binding</keyword>
<dbReference type="InParanoid" id="A0A1Z5K0K4"/>
<organism evidence="9 10">
    <name type="scientific">Fistulifera solaris</name>
    <name type="common">Oleaginous diatom</name>
    <dbReference type="NCBI Taxonomy" id="1519565"/>
    <lineage>
        <taxon>Eukaryota</taxon>
        <taxon>Sar</taxon>
        <taxon>Stramenopiles</taxon>
        <taxon>Ochrophyta</taxon>
        <taxon>Bacillariophyta</taxon>
        <taxon>Bacillariophyceae</taxon>
        <taxon>Bacillariophycidae</taxon>
        <taxon>Naviculales</taxon>
        <taxon>Naviculaceae</taxon>
        <taxon>Fistulifera</taxon>
    </lineage>
</organism>
<keyword evidence="10" id="KW-1185">Reference proteome</keyword>
<accession>A0A1Z5K0K4</accession>
<dbReference type="PANTHER" id="PTHR23292">
    <property type="entry name" value="LIPOPOLYSACCHARIDE-INDUCED TUMOR NECROSIS FACTOR-ALPHA FACTOR"/>
    <property type="match status" value="1"/>
</dbReference>
<dbReference type="AlphaFoldDB" id="A0A1Z5K0K4"/>
<evidence type="ECO:0000256" key="4">
    <source>
        <dbReference type="ARBA" id="ARBA00022833"/>
    </source>
</evidence>
<dbReference type="Proteomes" id="UP000198406">
    <property type="component" value="Unassembled WGS sequence"/>
</dbReference>
<feature type="compositionally biased region" description="Low complexity" evidence="6">
    <location>
        <begin position="28"/>
        <end position="38"/>
    </location>
</feature>
<sequence length="146" mass="15658">MTVKDEPTDKKPDVEEPDIPFAEALSIPPQNVSVAQAAPPAPTAPTAPTQSTTTAVPTGAAPSGGVYHIPNLGRQPKSLKCPNCQQDTQTDVTNQVDAFTFVFCVIIFLLFWPLFWLPFVLPPCKAAVHVCPKCRKQLGKTPTCCG</sequence>
<evidence type="ECO:0000256" key="1">
    <source>
        <dbReference type="ARBA" id="ARBA00004170"/>
    </source>
</evidence>
<comment type="caution">
    <text evidence="9">The sequence shown here is derived from an EMBL/GenBank/DDBJ whole genome shotgun (WGS) entry which is preliminary data.</text>
</comment>
<name>A0A1Z5K0K4_FISSO</name>
<dbReference type="GO" id="GO:0008270">
    <property type="term" value="F:zinc ion binding"/>
    <property type="evidence" value="ECO:0007669"/>
    <property type="project" value="TreeGrafter"/>
</dbReference>
<dbReference type="InterPro" id="IPR037519">
    <property type="entry name" value="LITAF_fam"/>
</dbReference>
<feature type="compositionally biased region" description="Basic and acidic residues" evidence="6">
    <location>
        <begin position="1"/>
        <end position="14"/>
    </location>
</feature>
<feature type="transmembrane region" description="Helical" evidence="7">
    <location>
        <begin position="98"/>
        <end position="121"/>
    </location>
</feature>
<feature type="region of interest" description="Disordered" evidence="6">
    <location>
        <begin position="1"/>
        <end position="67"/>
    </location>
</feature>
<evidence type="ECO:0000256" key="2">
    <source>
        <dbReference type="ARBA" id="ARBA00005975"/>
    </source>
</evidence>
<evidence type="ECO:0000313" key="10">
    <source>
        <dbReference type="Proteomes" id="UP000198406"/>
    </source>
</evidence>
<keyword evidence="7" id="KW-0812">Transmembrane</keyword>
<keyword evidence="5 7" id="KW-0472">Membrane</keyword>
<feature type="domain" description="LITAF" evidence="8">
    <location>
        <begin position="61"/>
        <end position="143"/>
    </location>
</feature>
<dbReference type="Pfam" id="PF10601">
    <property type="entry name" value="zf-LITAF-like"/>
    <property type="match status" value="1"/>
</dbReference>
<evidence type="ECO:0000259" key="8">
    <source>
        <dbReference type="PROSITE" id="PS51837"/>
    </source>
</evidence>
<keyword evidence="4" id="KW-0862">Zinc</keyword>
<comment type="subcellular location">
    <subcellularLocation>
        <location evidence="1">Membrane</location>
        <topology evidence="1">Peripheral membrane protein</topology>
    </subcellularLocation>
</comment>
<dbReference type="PANTHER" id="PTHR23292:SF6">
    <property type="entry name" value="FI16602P1-RELATED"/>
    <property type="match status" value="1"/>
</dbReference>
<dbReference type="PROSITE" id="PS51837">
    <property type="entry name" value="LITAF"/>
    <property type="match status" value="1"/>
</dbReference>
<gene>
    <name evidence="9" type="ORF">FisN_19Hh285</name>
</gene>
<evidence type="ECO:0000313" key="9">
    <source>
        <dbReference type="EMBL" id="GAX19699.1"/>
    </source>
</evidence>
<comment type="similarity">
    <text evidence="2">Belongs to the CDIP1/LITAF family.</text>
</comment>
<dbReference type="SMART" id="SM00714">
    <property type="entry name" value="LITAF"/>
    <property type="match status" value="1"/>
</dbReference>
<proteinExistence type="inferred from homology"/>
<evidence type="ECO:0000256" key="7">
    <source>
        <dbReference type="SAM" id="Phobius"/>
    </source>
</evidence>
<dbReference type="GO" id="GO:0016020">
    <property type="term" value="C:membrane"/>
    <property type="evidence" value="ECO:0007669"/>
    <property type="project" value="UniProtKB-SubCell"/>
</dbReference>
<dbReference type="InterPro" id="IPR006629">
    <property type="entry name" value="LITAF"/>
</dbReference>
<evidence type="ECO:0000256" key="6">
    <source>
        <dbReference type="SAM" id="MobiDB-lite"/>
    </source>
</evidence>
<feature type="compositionally biased region" description="Low complexity" evidence="6">
    <location>
        <begin position="46"/>
        <end position="58"/>
    </location>
</feature>
<keyword evidence="7" id="KW-1133">Transmembrane helix</keyword>
<protein>
    <recommendedName>
        <fullName evidence="8">LITAF domain-containing protein</fullName>
    </recommendedName>
</protein>
<reference evidence="9 10" key="1">
    <citation type="journal article" date="2015" name="Plant Cell">
        <title>Oil accumulation by the oleaginous diatom Fistulifera solaris as revealed by the genome and transcriptome.</title>
        <authorList>
            <person name="Tanaka T."/>
            <person name="Maeda Y."/>
            <person name="Veluchamy A."/>
            <person name="Tanaka M."/>
            <person name="Abida H."/>
            <person name="Marechal E."/>
            <person name="Bowler C."/>
            <person name="Muto M."/>
            <person name="Sunaga Y."/>
            <person name="Tanaka M."/>
            <person name="Yoshino T."/>
            <person name="Taniguchi T."/>
            <person name="Fukuda Y."/>
            <person name="Nemoto M."/>
            <person name="Matsumoto M."/>
            <person name="Wong P.S."/>
            <person name="Aburatani S."/>
            <person name="Fujibuchi W."/>
        </authorList>
    </citation>
    <scope>NUCLEOTIDE SEQUENCE [LARGE SCALE GENOMIC DNA]</scope>
    <source>
        <strain evidence="9 10">JPCC DA0580</strain>
    </source>
</reference>
<evidence type="ECO:0000256" key="5">
    <source>
        <dbReference type="ARBA" id="ARBA00023136"/>
    </source>
</evidence>